<accession>A0A1I8GX33</accession>
<feature type="compositionally biased region" description="Basic residues" evidence="1">
    <location>
        <begin position="99"/>
        <end position="113"/>
    </location>
</feature>
<evidence type="ECO:0000313" key="3">
    <source>
        <dbReference type="Proteomes" id="UP000095280"/>
    </source>
</evidence>
<sequence>MPTKKLTRSLLLPPLLLILLVLVQSARCQHHDDQSKTFEASVGKQSRYSRQVYNITWFWTTPASAVPNSDLLQLRKSAENFTESIKSNEKIGGFTSKRQTNRRASKRRHQKNKANHDKAKQDKHIAGIKSDLMREFASQHGERIKRSRRYADLFDGSGYLLDHMEELRQYQSRAKEHHNRQRRSTDNTKKDSSTIDFFTIEEDLPNFESLTELLDHLNDGPQGDIIQAGINLRFMEEKINRRSKRSYLNDADIGKEPDEDDDTWGREREAEASLERLDAMLKDLATYLDQEHLDANEDAEEDERTNNRHRSIPIMAGFNKQLSGAHKALTQLRDMLVTATASGRMASMHAMPHKTANWKVNAELLRDNVQQLKQIYRQMDEL</sequence>
<evidence type="ECO:0000256" key="2">
    <source>
        <dbReference type="SAM" id="SignalP"/>
    </source>
</evidence>
<evidence type="ECO:0000256" key="1">
    <source>
        <dbReference type="SAM" id="MobiDB-lite"/>
    </source>
</evidence>
<organism evidence="3 5">
    <name type="scientific">Macrostomum lignano</name>
    <dbReference type="NCBI Taxonomy" id="282301"/>
    <lineage>
        <taxon>Eukaryota</taxon>
        <taxon>Metazoa</taxon>
        <taxon>Spiralia</taxon>
        <taxon>Lophotrochozoa</taxon>
        <taxon>Platyhelminthes</taxon>
        <taxon>Rhabditophora</taxon>
        <taxon>Macrostomorpha</taxon>
        <taxon>Macrostomida</taxon>
        <taxon>Macrostomidae</taxon>
        <taxon>Macrostomum</taxon>
    </lineage>
</organism>
<evidence type="ECO:0000313" key="5">
    <source>
        <dbReference type="WBParaSite" id="maker-uti_cns_0003535-snap-gene-0.31-mRNA-1"/>
    </source>
</evidence>
<evidence type="ECO:0000313" key="4">
    <source>
        <dbReference type="WBParaSite" id="maker-uti_cns_0002962-snap-gene-0.29-mRNA-1"/>
    </source>
</evidence>
<dbReference type="AlphaFoldDB" id="A0A1I8GX33"/>
<keyword evidence="2" id="KW-0732">Signal</keyword>
<dbReference type="WBParaSite" id="maker-uti_cns_0003535-snap-gene-0.31-mRNA-1">
    <property type="protein sequence ID" value="maker-uti_cns_0003535-snap-gene-0.31-mRNA-1"/>
    <property type="gene ID" value="maker-uti_cns_0003535-snap-gene-0.31"/>
</dbReference>
<dbReference type="WBParaSite" id="maker-uti_cns_0002962-snap-gene-0.29-mRNA-1">
    <property type="protein sequence ID" value="maker-uti_cns_0002962-snap-gene-0.29-mRNA-1"/>
    <property type="gene ID" value="maker-uti_cns_0002962-snap-gene-0.29"/>
</dbReference>
<feature type="region of interest" description="Disordered" evidence="1">
    <location>
        <begin position="172"/>
        <end position="191"/>
    </location>
</feature>
<reference evidence="4 5" key="1">
    <citation type="submission" date="2016-11" db="UniProtKB">
        <authorList>
            <consortium name="WormBaseParasite"/>
        </authorList>
    </citation>
    <scope>IDENTIFICATION</scope>
</reference>
<dbReference type="Proteomes" id="UP000095280">
    <property type="component" value="Unplaced"/>
</dbReference>
<feature type="chain" id="PRO_5011394953" evidence="2">
    <location>
        <begin position="29"/>
        <end position="382"/>
    </location>
</feature>
<protein>
    <submittedName>
        <fullName evidence="4 5">Signal peptide-containing protein</fullName>
    </submittedName>
</protein>
<feature type="region of interest" description="Disordered" evidence="1">
    <location>
        <begin position="89"/>
        <end position="121"/>
    </location>
</feature>
<proteinExistence type="predicted"/>
<name>A0A1I8GX33_9PLAT</name>
<feature type="signal peptide" evidence="2">
    <location>
        <begin position="1"/>
        <end position="28"/>
    </location>
</feature>
<keyword evidence="3" id="KW-1185">Reference proteome</keyword>